<dbReference type="PANTHER" id="PTHR37423">
    <property type="entry name" value="SOLUBLE LYTIC MUREIN TRANSGLYCOSYLASE-RELATED"/>
    <property type="match status" value="1"/>
</dbReference>
<dbReference type="EMBL" id="AP019537">
    <property type="protein sequence ID" value="BBJ05167.1"/>
    <property type="molecule type" value="Genomic_DNA"/>
</dbReference>
<organism evidence="4">
    <name type="scientific">Marinobacter nauticus</name>
    <name type="common">Marinobacter hydrocarbonoclasticus</name>
    <name type="synonym">Marinobacter aquaeolei</name>
    <dbReference type="NCBI Taxonomy" id="2743"/>
    <lineage>
        <taxon>Bacteria</taxon>
        <taxon>Pseudomonadati</taxon>
        <taxon>Pseudomonadota</taxon>
        <taxon>Gammaproteobacteria</taxon>
        <taxon>Pseudomonadales</taxon>
        <taxon>Marinobacteraceae</taxon>
        <taxon>Marinobacter</taxon>
    </lineage>
</organism>
<dbReference type="InterPro" id="IPR008258">
    <property type="entry name" value="Transglycosylase_SLT_dom_1"/>
</dbReference>
<evidence type="ECO:0000313" key="4">
    <source>
        <dbReference type="EMBL" id="BBJ05167.1"/>
    </source>
</evidence>
<protein>
    <recommendedName>
        <fullName evidence="3">Transglycosylase SLT domain-containing protein</fullName>
    </recommendedName>
</protein>
<comment type="similarity">
    <text evidence="1">Belongs to the transglycosylase Slt family.</text>
</comment>
<dbReference type="PANTHER" id="PTHR37423:SF2">
    <property type="entry name" value="MEMBRANE-BOUND LYTIC MUREIN TRANSGLYCOSYLASE C"/>
    <property type="match status" value="1"/>
</dbReference>
<feature type="chain" id="PRO_5019738268" description="Transglycosylase SLT domain-containing protein" evidence="2">
    <location>
        <begin position="35"/>
        <end position="223"/>
    </location>
</feature>
<dbReference type="InterPro" id="IPR023346">
    <property type="entry name" value="Lysozyme-like_dom_sf"/>
</dbReference>
<keyword evidence="2" id="KW-0732">Signal</keyword>
<feature type="domain" description="Transglycosylase SLT" evidence="3">
    <location>
        <begin position="65"/>
        <end position="168"/>
    </location>
</feature>
<proteinExistence type="inferred from homology"/>
<evidence type="ECO:0000259" key="3">
    <source>
        <dbReference type="Pfam" id="PF01464"/>
    </source>
</evidence>
<reference evidence="4" key="1">
    <citation type="submission" date="2019-03" db="EMBL/GenBank/DDBJ databases">
        <title>Whole genome analysis of nitrate-reducing bacteria Marinobacter hydrocarbonoclasticus YB03.</title>
        <authorList>
            <person name="Azam A.H."/>
            <person name="Yuk S.R."/>
            <person name="Kamarisima K."/>
            <person name="Miyanaga K."/>
            <person name="Tanji Y."/>
        </authorList>
    </citation>
    <scope>NUCLEOTIDE SEQUENCE</scope>
    <source>
        <strain evidence="4">YB03</strain>
    </source>
</reference>
<feature type="signal peptide" evidence="2">
    <location>
        <begin position="1"/>
        <end position="34"/>
    </location>
</feature>
<dbReference type="Pfam" id="PF01464">
    <property type="entry name" value="SLT"/>
    <property type="match status" value="1"/>
</dbReference>
<dbReference type="Gene3D" id="1.10.530.10">
    <property type="match status" value="1"/>
</dbReference>
<sequence length="223" mass="25005">MIRRPTIGRSFVFRWALAGLAAFLIGLCAGDARAADDVPRAAEAYRADLTRVARFHYGLDAPVATLGGLIHQESWWRPDAVSPAGAQGLTQFMPDTTTWIASLYPELSDARPFDPRWSVRAMVRYTVWLNSRIQAAGPCEQWAFVLSAYNGGLGWVYRDKRLASAKGADPLAWFDSVERFNDGRSAANFRENRHYPRVILLRWEPLYQDAGWGPGVCQSRWGA</sequence>
<dbReference type="AlphaFoldDB" id="A0A455WE81"/>
<evidence type="ECO:0000256" key="2">
    <source>
        <dbReference type="SAM" id="SignalP"/>
    </source>
</evidence>
<name>A0A455WE81_MARNT</name>
<dbReference type="SUPFAM" id="SSF53955">
    <property type="entry name" value="Lysozyme-like"/>
    <property type="match status" value="1"/>
</dbReference>
<accession>A0A455WE81</accession>
<evidence type="ECO:0000256" key="1">
    <source>
        <dbReference type="ARBA" id="ARBA00007734"/>
    </source>
</evidence>
<gene>
    <name evidence="4" type="ORF">YBY_30160</name>
</gene>